<sequence>MVASSSHCTKFTQTTLMNCRQLKHTTTLWENVLRRHGKLKFVNNGDLNDKSRTRKNRLRVELKVGLWNCQQMKAYNDALEHKETYGIANVKLKFINTEDINDKTKTRSIYTIITKSILLIKSNIITNLFYSLSQT</sequence>
<evidence type="ECO:0000313" key="2">
    <source>
        <dbReference type="Proteomes" id="UP000290289"/>
    </source>
</evidence>
<keyword evidence="2" id="KW-1185">Reference proteome</keyword>
<dbReference type="AlphaFoldDB" id="A0A498KJH2"/>
<dbReference type="Proteomes" id="UP000290289">
    <property type="component" value="Chromosome 2"/>
</dbReference>
<name>A0A498KJH2_MALDO</name>
<protein>
    <submittedName>
        <fullName evidence="1">Uncharacterized protein</fullName>
    </submittedName>
</protein>
<accession>A0A498KJH2</accession>
<evidence type="ECO:0000313" key="1">
    <source>
        <dbReference type="EMBL" id="RXI05752.1"/>
    </source>
</evidence>
<organism evidence="1 2">
    <name type="scientific">Malus domestica</name>
    <name type="common">Apple</name>
    <name type="synonym">Pyrus malus</name>
    <dbReference type="NCBI Taxonomy" id="3750"/>
    <lineage>
        <taxon>Eukaryota</taxon>
        <taxon>Viridiplantae</taxon>
        <taxon>Streptophyta</taxon>
        <taxon>Embryophyta</taxon>
        <taxon>Tracheophyta</taxon>
        <taxon>Spermatophyta</taxon>
        <taxon>Magnoliopsida</taxon>
        <taxon>eudicotyledons</taxon>
        <taxon>Gunneridae</taxon>
        <taxon>Pentapetalae</taxon>
        <taxon>rosids</taxon>
        <taxon>fabids</taxon>
        <taxon>Rosales</taxon>
        <taxon>Rosaceae</taxon>
        <taxon>Amygdaloideae</taxon>
        <taxon>Maleae</taxon>
        <taxon>Malus</taxon>
    </lineage>
</organism>
<proteinExistence type="predicted"/>
<dbReference type="EMBL" id="RDQH01000328">
    <property type="protein sequence ID" value="RXI05752.1"/>
    <property type="molecule type" value="Genomic_DNA"/>
</dbReference>
<reference evidence="1 2" key="1">
    <citation type="submission" date="2018-10" db="EMBL/GenBank/DDBJ databases">
        <title>A high-quality apple genome assembly.</title>
        <authorList>
            <person name="Hu J."/>
        </authorList>
    </citation>
    <scope>NUCLEOTIDE SEQUENCE [LARGE SCALE GENOMIC DNA]</scope>
    <source>
        <strain evidence="2">cv. HFTH1</strain>
        <tissue evidence="1">Young leaf</tissue>
    </source>
</reference>
<comment type="caution">
    <text evidence="1">The sequence shown here is derived from an EMBL/GenBank/DDBJ whole genome shotgun (WGS) entry which is preliminary data.</text>
</comment>
<gene>
    <name evidence="1" type="ORF">DVH24_017794</name>
</gene>